<evidence type="ECO:0000313" key="2">
    <source>
        <dbReference type="Proteomes" id="UP000014725"/>
    </source>
</evidence>
<sequence>MNDEEINYKLKCIIFPKLFDYHDALLKHKYKTHDDKLFRYFLKLLEIEFKLHFAKPDIFDRQNYIMTYENEIVYIAEIDYDSNKLSLVQNLLMTRINKCIIKLMDEFEDVHVQVNYRKFIRKIQYKLVH</sequence>
<gene>
    <name evidence="1" type="ORF">Phi14:2_gp028</name>
</gene>
<name>S0A0K4_9CAUD</name>
<dbReference type="EMBL" id="KC821624">
    <property type="protein sequence ID" value="AGO48906.1"/>
    <property type="molecule type" value="Genomic_DNA"/>
</dbReference>
<reference evidence="2" key="2">
    <citation type="submission" date="2013-03" db="EMBL/GenBank/DDBJ databases">
        <title>The Cellulophaga phages: a novel, diverse, and globally ubiquitous model system.</title>
        <authorList>
            <person name="Holmfeldt K."/>
            <person name="Solonenko N."/>
            <person name="Shah M."/>
            <person name="Corrier K."/>
            <person name="Riemann L."/>
            <person name="VerBerkmoes N.C."/>
            <person name="Sullivan M.B."/>
        </authorList>
    </citation>
    <scope>NUCLEOTIDE SEQUENCE [LARGE SCALE GENOMIC DNA]</scope>
</reference>
<accession>S0A0K4</accession>
<organism evidence="1 2">
    <name type="scientific">Cellulophaga phage phi14:2</name>
    <dbReference type="NCBI Taxonomy" id="1327990"/>
    <lineage>
        <taxon>Viruses</taxon>
        <taxon>Duplodnaviria</taxon>
        <taxon>Heunggongvirae</taxon>
        <taxon>Uroviricota</taxon>
        <taxon>Caudoviricetes</taxon>
        <taxon>Crassvirales</taxon>
        <taxon>Steigviridae</taxon>
        <taxon>Asinivirinae</taxon>
        <taxon>Akihdevirus</taxon>
        <taxon>Akihdevirus balticus</taxon>
    </lineage>
</organism>
<dbReference type="KEGG" id="vg:16797442"/>
<evidence type="ECO:0000313" key="1">
    <source>
        <dbReference type="EMBL" id="AGO48906.1"/>
    </source>
</evidence>
<proteinExistence type="predicted"/>
<protein>
    <submittedName>
        <fullName evidence="1">Uncharacterized protein</fullName>
    </submittedName>
</protein>
<dbReference type="GeneID" id="16797442"/>
<dbReference type="Proteomes" id="UP000014725">
    <property type="component" value="Segment"/>
</dbReference>
<keyword evidence="2" id="KW-1185">Reference proteome</keyword>
<reference evidence="1 2" key="1">
    <citation type="journal article" date="2013" name="Proc. Natl. Acad. Sci. U.S.A.">
        <title>Twelve previously unknown phage genera are ubiquitous in global oceans.</title>
        <authorList>
            <person name="Holmfeldt K."/>
            <person name="Solonenko N."/>
            <person name="Shah M."/>
            <person name="Corrier K."/>
            <person name="Riemann L."/>
            <person name="Verberkmoes N.C."/>
            <person name="Sullivan M.B."/>
        </authorList>
    </citation>
    <scope>NUCLEOTIDE SEQUENCE [LARGE SCALE GENOMIC DNA]</scope>
    <source>
        <strain evidence="1">Phi14:2</strain>
    </source>
</reference>